<reference evidence="4 5" key="1">
    <citation type="submission" date="2017-08" db="EMBL/GenBank/DDBJ databases">
        <title>Halomonas alkalisoli sp. nov., isolated from saline alkaline soil.</title>
        <authorList>
            <person name="Wang D."/>
            <person name="Zhang G."/>
        </authorList>
    </citation>
    <scope>NUCLEOTIDE SEQUENCE [LARGE SCALE GENOMIC DNA]</scope>
    <source>
        <strain evidence="4 5">WRN001</strain>
    </source>
</reference>
<accession>A0A2A2ER87</accession>
<dbReference type="GO" id="GO:0004185">
    <property type="term" value="F:serine-type carboxypeptidase activity"/>
    <property type="evidence" value="ECO:0007669"/>
    <property type="project" value="InterPro"/>
</dbReference>
<dbReference type="OrthoDB" id="9802627at2"/>
<keyword evidence="4" id="KW-0121">Carboxypeptidase</keyword>
<proteinExistence type="inferred from homology"/>
<feature type="chain" id="PRO_5012719672" evidence="3">
    <location>
        <begin position="24"/>
        <end position="486"/>
    </location>
</feature>
<dbReference type="InterPro" id="IPR000667">
    <property type="entry name" value="Peptidase_S13"/>
</dbReference>
<keyword evidence="5" id="KW-1185">Reference proteome</keyword>
<evidence type="ECO:0000313" key="4">
    <source>
        <dbReference type="EMBL" id="PAU74909.1"/>
    </source>
</evidence>
<dbReference type="RefSeq" id="WP_095622696.1">
    <property type="nucleotide sequence ID" value="NZ_NSKB01000008.1"/>
</dbReference>
<name>A0A2A2ER87_9GAMM</name>
<organism evidence="4 5">
    <name type="scientific">Halomonas salipaludis</name>
    <dbReference type="NCBI Taxonomy" id="2032625"/>
    <lineage>
        <taxon>Bacteria</taxon>
        <taxon>Pseudomonadati</taxon>
        <taxon>Pseudomonadota</taxon>
        <taxon>Gammaproteobacteria</taxon>
        <taxon>Oceanospirillales</taxon>
        <taxon>Halomonadaceae</taxon>
        <taxon>Halomonas</taxon>
    </lineage>
</organism>
<dbReference type="AlphaFoldDB" id="A0A2A2ER87"/>
<dbReference type="SUPFAM" id="SSF56601">
    <property type="entry name" value="beta-lactamase/transpeptidase-like"/>
    <property type="match status" value="1"/>
</dbReference>
<evidence type="ECO:0000256" key="2">
    <source>
        <dbReference type="ARBA" id="ARBA00022801"/>
    </source>
</evidence>
<keyword evidence="4" id="KW-0645">Protease</keyword>
<feature type="signal peptide" evidence="3">
    <location>
        <begin position="1"/>
        <end position="23"/>
    </location>
</feature>
<dbReference type="PANTHER" id="PTHR30023">
    <property type="entry name" value="D-ALANYL-D-ALANINE CARBOXYPEPTIDASE"/>
    <property type="match status" value="1"/>
</dbReference>
<dbReference type="InterPro" id="IPR012338">
    <property type="entry name" value="Beta-lactam/transpept-like"/>
</dbReference>
<dbReference type="Pfam" id="PF02113">
    <property type="entry name" value="Peptidase_S13"/>
    <property type="match status" value="1"/>
</dbReference>
<dbReference type="Gene3D" id="3.40.710.10">
    <property type="entry name" value="DD-peptidase/beta-lactamase superfamily"/>
    <property type="match status" value="1"/>
</dbReference>
<dbReference type="GO" id="GO:0006508">
    <property type="term" value="P:proteolysis"/>
    <property type="evidence" value="ECO:0007669"/>
    <property type="project" value="InterPro"/>
</dbReference>
<dbReference type="Gene3D" id="3.50.80.20">
    <property type="entry name" value="D-Ala-D-Ala carboxypeptidase C, peptidase S13"/>
    <property type="match status" value="1"/>
</dbReference>
<dbReference type="GO" id="GO:0000270">
    <property type="term" value="P:peptidoglycan metabolic process"/>
    <property type="evidence" value="ECO:0007669"/>
    <property type="project" value="TreeGrafter"/>
</dbReference>
<dbReference type="NCBIfam" id="TIGR00666">
    <property type="entry name" value="PBP4"/>
    <property type="match status" value="1"/>
</dbReference>
<dbReference type="EMBL" id="NSKB01000008">
    <property type="protein sequence ID" value="PAU74909.1"/>
    <property type="molecule type" value="Genomic_DNA"/>
</dbReference>
<evidence type="ECO:0000256" key="3">
    <source>
        <dbReference type="SAM" id="SignalP"/>
    </source>
</evidence>
<keyword evidence="2" id="KW-0378">Hydrolase</keyword>
<dbReference type="PRINTS" id="PR00922">
    <property type="entry name" value="DADACBPTASE3"/>
</dbReference>
<dbReference type="Proteomes" id="UP000217771">
    <property type="component" value="Unassembled WGS sequence"/>
</dbReference>
<comment type="similarity">
    <text evidence="1">Belongs to the peptidase S13 family.</text>
</comment>
<dbReference type="PANTHER" id="PTHR30023:SF0">
    <property type="entry name" value="PENICILLIN-SENSITIVE CARBOXYPEPTIDASE A"/>
    <property type="match status" value="1"/>
</dbReference>
<protein>
    <submittedName>
        <fullName evidence="4">D-alanyl-D-alanine carboxypeptidase/D-alanyl-D-alanine-endopeptidase</fullName>
    </submittedName>
</protein>
<keyword evidence="3" id="KW-0732">Signal</keyword>
<sequence>MLRRVIAPLAGLLLSLLALPALAAGFANLERMTEQGFLISAEARLLDGGGELLGAIEPQRQLSPASVSKIYLAAAALERWGPQHRFTSELKSAGEIDADGILQGDLIFEGGGDPALVSEELWKLVQLLRQHGVRGVNGQLVVSQWRFGPVACVTRDRCDTAERSANTYSALLSSAGVNYGSWCMNVHPAAGVGEAARVVSCDTVEPVIGINNQVTTVAAGNATELNAERVTDAGGDTMILRGQIAANASPREIYRASSDPAGQTAQTLLALLGQAGIEVGGDAAGVPYVTTSVAPNGAARRLAAVDGKPLQELVLRTMNYSNNFMADVLNLGLVPTPQTSLEEAAQALEAYAAAIPGHGPLTLHSGSGLTTTNRTSAAGVNALLEHAYHRPALFPHLLASMQTPVNGPSRFIRRGGERFQNNVMLKTGTLNEPFAVRSVGGYFRTDSGRWGVFTVLVNGTSSTPWLNWTQVLDPLTEDLDAMIRAH</sequence>
<evidence type="ECO:0000313" key="5">
    <source>
        <dbReference type="Proteomes" id="UP000217771"/>
    </source>
</evidence>
<gene>
    <name evidence="4" type="primary">dacB</name>
    <name evidence="4" type="ORF">CK498_20325</name>
</gene>
<comment type="caution">
    <text evidence="4">The sequence shown here is derived from an EMBL/GenBank/DDBJ whole genome shotgun (WGS) entry which is preliminary data.</text>
</comment>
<evidence type="ECO:0000256" key="1">
    <source>
        <dbReference type="ARBA" id="ARBA00006096"/>
    </source>
</evidence>